<evidence type="ECO:0000313" key="1">
    <source>
        <dbReference type="EMBL" id="EGT46337.1"/>
    </source>
</evidence>
<protein>
    <submittedName>
        <fullName evidence="1">Uncharacterized protein</fullName>
    </submittedName>
</protein>
<dbReference type="Pfam" id="PF06905">
    <property type="entry name" value="FAIM1"/>
    <property type="match status" value="1"/>
</dbReference>
<keyword evidence="2" id="KW-1185">Reference proteome</keyword>
<dbReference type="Proteomes" id="UP000008068">
    <property type="component" value="Unassembled WGS sequence"/>
</dbReference>
<name>G0MWQ9_CAEBE</name>
<gene>
    <name evidence="1" type="ORF">CAEBREN_04749</name>
</gene>
<dbReference type="InterPro" id="IPR038513">
    <property type="entry name" value="FAIM1_dom_sf"/>
</dbReference>
<accession>G0MWQ9</accession>
<reference evidence="2" key="1">
    <citation type="submission" date="2011-07" db="EMBL/GenBank/DDBJ databases">
        <authorList>
            <consortium name="Caenorhabditis brenneri Sequencing and Analysis Consortium"/>
            <person name="Wilson R.K."/>
        </authorList>
    </citation>
    <scope>NUCLEOTIDE SEQUENCE [LARGE SCALE GENOMIC DNA]</scope>
    <source>
        <strain evidence="2">PB2801</strain>
    </source>
</reference>
<proteinExistence type="predicted"/>
<dbReference type="AlphaFoldDB" id="G0MWQ9"/>
<organism evidence="2">
    <name type="scientific">Caenorhabditis brenneri</name>
    <name type="common">Nematode worm</name>
    <dbReference type="NCBI Taxonomy" id="135651"/>
    <lineage>
        <taxon>Eukaryota</taxon>
        <taxon>Metazoa</taxon>
        <taxon>Ecdysozoa</taxon>
        <taxon>Nematoda</taxon>
        <taxon>Chromadorea</taxon>
        <taxon>Rhabditida</taxon>
        <taxon>Rhabditina</taxon>
        <taxon>Rhabditomorpha</taxon>
        <taxon>Rhabditoidea</taxon>
        <taxon>Rhabditidae</taxon>
        <taxon>Peloderinae</taxon>
        <taxon>Caenorhabditis</taxon>
    </lineage>
</organism>
<dbReference type="Gene3D" id="2.40.128.180">
    <property type="match status" value="1"/>
</dbReference>
<sequence length="195" mass="22939">MAEELKVIVFNIPIDARMFQVELHHNQRTMTRKYSVDGKDRETREGTLWERIMKKSSDSFMIGRKQGDPEEVPLKKFEVTIKKERRVFTYSVSVDGTALAEYLKKAHWRFTAWELLIDGSKTIIFLHRHTCFLWYKGEKIGTTEETNGDEKLVSFSIEGKPGSVKIQIINGILTKYLRFEGVQRPELDKWDRYCE</sequence>
<evidence type="ECO:0000313" key="2">
    <source>
        <dbReference type="Proteomes" id="UP000008068"/>
    </source>
</evidence>
<dbReference type="InterPro" id="IPR010695">
    <property type="entry name" value="FAIM1"/>
</dbReference>
<dbReference type="InParanoid" id="G0MWQ9"/>
<dbReference type="EMBL" id="GL379817">
    <property type="protein sequence ID" value="EGT46337.1"/>
    <property type="molecule type" value="Genomic_DNA"/>
</dbReference>
<dbReference type="GO" id="GO:0043066">
    <property type="term" value="P:negative regulation of apoptotic process"/>
    <property type="evidence" value="ECO:0007669"/>
    <property type="project" value="InterPro"/>
</dbReference>
<dbReference type="HOGENOM" id="CLU_1397448_0_0_1"/>